<keyword evidence="9" id="KW-0675">Receptor</keyword>
<evidence type="ECO:0000256" key="13">
    <source>
        <dbReference type="SAM" id="MobiDB-lite"/>
    </source>
</evidence>
<comment type="subcellular location">
    <subcellularLocation>
        <location evidence="1 11">Cell outer membrane</location>
        <topology evidence="1 11">Multi-pass membrane protein</topology>
    </subcellularLocation>
</comment>
<evidence type="ECO:0000256" key="1">
    <source>
        <dbReference type="ARBA" id="ARBA00004571"/>
    </source>
</evidence>
<dbReference type="InterPro" id="IPR000531">
    <property type="entry name" value="Beta-barrel_TonB"/>
</dbReference>
<evidence type="ECO:0000313" key="17">
    <source>
        <dbReference type="EMBL" id="GHA72342.1"/>
    </source>
</evidence>
<comment type="similarity">
    <text evidence="2">Belongs to the TonB-dependent receptor family. Hemoglobin/haptoglobin binding protein subfamily.</text>
</comment>
<feature type="domain" description="TonB-dependent receptor plug" evidence="16">
    <location>
        <begin position="83"/>
        <end position="191"/>
    </location>
</feature>
<organism evidence="17 18">
    <name type="scientific">Cognatilysobacter bugurensis</name>
    <dbReference type="NCBI Taxonomy" id="543356"/>
    <lineage>
        <taxon>Bacteria</taxon>
        <taxon>Pseudomonadati</taxon>
        <taxon>Pseudomonadota</taxon>
        <taxon>Gammaproteobacteria</taxon>
        <taxon>Lysobacterales</taxon>
        <taxon>Lysobacteraceae</taxon>
        <taxon>Cognatilysobacter</taxon>
    </lineage>
</organism>
<dbReference type="CDD" id="cd01347">
    <property type="entry name" value="ligand_gated_channel"/>
    <property type="match status" value="1"/>
</dbReference>
<dbReference type="InterPro" id="IPR037066">
    <property type="entry name" value="Plug_dom_sf"/>
</dbReference>
<dbReference type="Gene3D" id="2.40.170.20">
    <property type="entry name" value="TonB-dependent receptor, beta-barrel domain"/>
    <property type="match status" value="1"/>
</dbReference>
<feature type="domain" description="TonB-dependent receptor-like beta-barrel" evidence="15">
    <location>
        <begin position="229"/>
        <end position="642"/>
    </location>
</feature>
<dbReference type="Gene3D" id="2.170.130.10">
    <property type="entry name" value="TonB-dependent receptor, plug domain"/>
    <property type="match status" value="1"/>
</dbReference>
<dbReference type="SUPFAM" id="SSF56935">
    <property type="entry name" value="Porins"/>
    <property type="match status" value="1"/>
</dbReference>
<keyword evidence="10 11" id="KW-0998">Cell outer membrane</keyword>
<feature type="chain" id="PRO_5037688135" description="TonB-dependent receptor" evidence="14">
    <location>
        <begin position="30"/>
        <end position="686"/>
    </location>
</feature>
<gene>
    <name evidence="17" type="ORF">GCM10007067_06030</name>
</gene>
<evidence type="ECO:0000313" key="18">
    <source>
        <dbReference type="Proteomes" id="UP000646426"/>
    </source>
</evidence>
<dbReference type="EMBL" id="BMYD01000001">
    <property type="protein sequence ID" value="GHA72342.1"/>
    <property type="molecule type" value="Genomic_DNA"/>
</dbReference>
<dbReference type="Pfam" id="PF00593">
    <property type="entry name" value="TonB_dep_Rec_b-barrel"/>
    <property type="match status" value="1"/>
</dbReference>
<evidence type="ECO:0000256" key="14">
    <source>
        <dbReference type="SAM" id="SignalP"/>
    </source>
</evidence>
<evidence type="ECO:0000256" key="7">
    <source>
        <dbReference type="ARBA" id="ARBA00023077"/>
    </source>
</evidence>
<evidence type="ECO:0000256" key="6">
    <source>
        <dbReference type="ARBA" id="ARBA00022729"/>
    </source>
</evidence>
<dbReference type="PANTHER" id="PTHR30069">
    <property type="entry name" value="TONB-DEPENDENT OUTER MEMBRANE RECEPTOR"/>
    <property type="match status" value="1"/>
</dbReference>
<evidence type="ECO:0000256" key="3">
    <source>
        <dbReference type="ARBA" id="ARBA00022448"/>
    </source>
</evidence>
<dbReference type="InterPro" id="IPR039426">
    <property type="entry name" value="TonB-dep_rcpt-like"/>
</dbReference>
<dbReference type="Pfam" id="PF07715">
    <property type="entry name" value="Plug"/>
    <property type="match status" value="1"/>
</dbReference>
<evidence type="ECO:0000259" key="16">
    <source>
        <dbReference type="Pfam" id="PF07715"/>
    </source>
</evidence>
<dbReference type="GO" id="GO:0044718">
    <property type="term" value="P:siderophore transmembrane transport"/>
    <property type="evidence" value="ECO:0007669"/>
    <property type="project" value="TreeGrafter"/>
</dbReference>
<dbReference type="GO" id="GO:0009279">
    <property type="term" value="C:cell outer membrane"/>
    <property type="evidence" value="ECO:0007669"/>
    <property type="project" value="UniProtKB-SubCell"/>
</dbReference>
<keyword evidence="7 12" id="KW-0798">TonB box</keyword>
<dbReference type="GO" id="GO:0015344">
    <property type="term" value="F:siderophore uptake transmembrane transporter activity"/>
    <property type="evidence" value="ECO:0007669"/>
    <property type="project" value="TreeGrafter"/>
</dbReference>
<evidence type="ECO:0000259" key="15">
    <source>
        <dbReference type="Pfam" id="PF00593"/>
    </source>
</evidence>
<evidence type="ECO:0000256" key="5">
    <source>
        <dbReference type="ARBA" id="ARBA00022692"/>
    </source>
</evidence>
<evidence type="ECO:0000256" key="9">
    <source>
        <dbReference type="ARBA" id="ARBA00023170"/>
    </source>
</evidence>
<accession>A0A918SUT3</accession>
<protein>
    <recommendedName>
        <fullName evidence="19">TonB-dependent receptor</fullName>
    </recommendedName>
</protein>
<keyword evidence="6 14" id="KW-0732">Signal</keyword>
<evidence type="ECO:0000256" key="11">
    <source>
        <dbReference type="PROSITE-ProRule" id="PRU01360"/>
    </source>
</evidence>
<feature type="region of interest" description="Disordered" evidence="13">
    <location>
        <begin position="31"/>
        <end position="67"/>
    </location>
</feature>
<evidence type="ECO:0008006" key="19">
    <source>
        <dbReference type="Google" id="ProtNLM"/>
    </source>
</evidence>
<reference evidence="17" key="1">
    <citation type="journal article" date="2014" name="Int. J. Syst. Evol. Microbiol.">
        <title>Complete genome sequence of Corynebacterium casei LMG S-19264T (=DSM 44701T), isolated from a smear-ripened cheese.</title>
        <authorList>
            <consortium name="US DOE Joint Genome Institute (JGI-PGF)"/>
            <person name="Walter F."/>
            <person name="Albersmeier A."/>
            <person name="Kalinowski J."/>
            <person name="Ruckert C."/>
        </authorList>
    </citation>
    <scope>NUCLEOTIDE SEQUENCE</scope>
    <source>
        <strain evidence="17">KCTC 23077</strain>
    </source>
</reference>
<reference evidence="17" key="2">
    <citation type="submission" date="2020-09" db="EMBL/GenBank/DDBJ databases">
        <authorList>
            <person name="Sun Q."/>
            <person name="Kim S."/>
        </authorList>
    </citation>
    <scope>NUCLEOTIDE SEQUENCE</scope>
    <source>
        <strain evidence="17">KCTC 23077</strain>
    </source>
</reference>
<dbReference type="AlphaFoldDB" id="A0A918SUT3"/>
<dbReference type="PANTHER" id="PTHR30069:SF29">
    <property type="entry name" value="HEMOGLOBIN AND HEMOGLOBIN-HAPTOGLOBIN-BINDING PROTEIN 1-RELATED"/>
    <property type="match status" value="1"/>
</dbReference>
<keyword evidence="5 11" id="KW-0812">Transmembrane</keyword>
<evidence type="ECO:0000256" key="4">
    <source>
        <dbReference type="ARBA" id="ARBA00022452"/>
    </source>
</evidence>
<dbReference type="InterPro" id="IPR012910">
    <property type="entry name" value="Plug_dom"/>
</dbReference>
<evidence type="ECO:0000256" key="12">
    <source>
        <dbReference type="RuleBase" id="RU003357"/>
    </source>
</evidence>
<dbReference type="RefSeq" id="WP_229792282.1">
    <property type="nucleotide sequence ID" value="NZ_BMYD01000001.1"/>
</dbReference>
<dbReference type="Proteomes" id="UP000646426">
    <property type="component" value="Unassembled WGS sequence"/>
</dbReference>
<proteinExistence type="inferred from homology"/>
<keyword evidence="8 11" id="KW-0472">Membrane</keyword>
<dbReference type="PROSITE" id="PS52016">
    <property type="entry name" value="TONB_DEPENDENT_REC_3"/>
    <property type="match status" value="1"/>
</dbReference>
<feature type="compositionally biased region" description="Basic and acidic residues" evidence="13">
    <location>
        <begin position="41"/>
        <end position="63"/>
    </location>
</feature>
<evidence type="ECO:0000256" key="10">
    <source>
        <dbReference type="ARBA" id="ARBA00023237"/>
    </source>
</evidence>
<name>A0A918SUT3_9GAMM</name>
<feature type="compositionally biased region" description="Low complexity" evidence="13">
    <location>
        <begin position="31"/>
        <end position="40"/>
    </location>
</feature>
<feature type="signal peptide" evidence="14">
    <location>
        <begin position="1"/>
        <end position="29"/>
    </location>
</feature>
<keyword evidence="4 11" id="KW-1134">Transmembrane beta strand</keyword>
<evidence type="ECO:0000256" key="8">
    <source>
        <dbReference type="ARBA" id="ARBA00023136"/>
    </source>
</evidence>
<dbReference type="InterPro" id="IPR036942">
    <property type="entry name" value="Beta-barrel_TonB_sf"/>
</dbReference>
<keyword evidence="3 11" id="KW-0813">Transport</keyword>
<sequence length="686" mass="74945">MHYPRTFRRQPLAIALCLVCLGAAPLTSAQEAHADAPAQAADEHEADEHRADEAHAGEHGHDEDATELDAVLVESTRSRRRVSEEPIRVEVIVREEIEEKLLMTPGNIAMLVAETGGIRVQATSPALGASNIRIQGMRGRYTQLLADGLPLYGGQASSIGLLQIPPTDLGRVEIVKGAASALYGPSALGGVINLISRRPGEEPETELLVNVTSRNGQDVTAYTAAPLDEHWGYSVTGGYHTQDRHDLDDDGWIDMPAFDRWTLRPRLFWTGDNGARALLTFGAMSEDRAGGTLPGSVLADGQPFALTQDTTRYDAGAVVEVPVRDTDTLHLRASAMTTDHRHRFGPLVENDRHRTAFAEASYASGFGDTTWLAGAALQSDAYDSRTFPAFDYRYTVPGVFAQAEHALRENLTLAGSARWDDHSEYGAHFSPRVSLLYRPRNWSVRTSIGQGFYAPTPFVEEIEAAGLARLEPLRDLEAETATTASLDVGYATGPIETSLTLFASDIDDAVRLDLAPPSPDGTPRVQLVNVEGVTRTRGSELLLRYRWQDFVVTGSYVFTDSTEPDPDGPGRRQVPLTPRHTGGVVAMWEQHGRGRVGIEAYYTGTQPLDDNPYRRTGRPYVELGMLGEITLGRVSLFLNLENILNVRQTGYHPMTLPQRAADGGWTVDAWAPTDGFVVNGGIRLKF</sequence>
<keyword evidence="18" id="KW-1185">Reference proteome</keyword>
<evidence type="ECO:0000256" key="2">
    <source>
        <dbReference type="ARBA" id="ARBA00008143"/>
    </source>
</evidence>
<comment type="caution">
    <text evidence="17">The sequence shown here is derived from an EMBL/GenBank/DDBJ whole genome shotgun (WGS) entry which is preliminary data.</text>
</comment>